<name>A0ACB5T0W7_AMBMO</name>
<comment type="caution">
    <text evidence="1">The sequence shown here is derived from an EMBL/GenBank/DDBJ whole genome shotgun (WGS) entry which is preliminary data.</text>
</comment>
<dbReference type="Proteomes" id="UP001165064">
    <property type="component" value="Unassembled WGS sequence"/>
</dbReference>
<accession>A0ACB5T0W7</accession>
<evidence type="ECO:0000313" key="2">
    <source>
        <dbReference type="Proteomes" id="UP001165064"/>
    </source>
</evidence>
<proteinExistence type="predicted"/>
<keyword evidence="2" id="KW-1185">Reference proteome</keyword>
<gene>
    <name evidence="1" type="ORF">Amon02_000339800</name>
</gene>
<protein>
    <submittedName>
        <fullName evidence="1">Unnamed protein product</fullName>
    </submittedName>
</protein>
<reference evidence="1" key="1">
    <citation type="submission" date="2023-04" db="EMBL/GenBank/DDBJ databases">
        <title>Ambrosiozyma monospora NBRC 10751.</title>
        <authorList>
            <person name="Ichikawa N."/>
            <person name="Sato H."/>
            <person name="Tonouchi N."/>
        </authorList>
    </citation>
    <scope>NUCLEOTIDE SEQUENCE</scope>
    <source>
        <strain evidence="1">NBRC 10751</strain>
    </source>
</reference>
<dbReference type="EMBL" id="BSXS01002155">
    <property type="protein sequence ID" value="GME78335.1"/>
    <property type="molecule type" value="Genomic_DNA"/>
</dbReference>
<sequence length="713" mass="79464">MPQHLQQSHLYDQQVRGRHTQVPKRYEYQSKLNNNITTTSVPNSRNSSRSESLSRPRSQHRLANLLPQLTNEPSQLARLRRETSNASRASSRRTTSPCPSEILLLRSKSNTNSHFNGFAAAGVAGGDSKFPKVYQERNVSETRYPNYVYSNQDNNQHYQQLQAKLNNFQMNGANNNDYIENNPYIPSGLRGKSRQSSLHRTITSTSNHQQQQQQQQLDQGTTSRTSPRSPTSPLKPHPFQTRRKSVAIEIAKPSHLSNNNSDNTNNVGLDSSVEKINDLYKNRMNSTQNLTPATGWKNKPRSPKKRGRVTWRGIESQSESQKHGETSVQVSDDDSSTGSFSESGSASGDGSDRQSTQYMSDSSSLGMAHQSIETGNTKDENDDEVDEDDELVVRPLTVAGILDDGLGNSNETFYLDAIDDSNGNQQLKSESMVNQKNIIEEQVDIADSLNSKPLKSQFRQNMMRDLGYGYRTGHETGWRSLLKENENTDDANTNDNVKEPIMDNSLNSLIESDGIHVNNKAKNTVDMNLITATTASEKMQYEEIYKEFKNLKLFGQRPMMDSIERVQKRQQSQSEKRKKQQMAAPPYGGMNGSFQEFNDCFPSSSTVATSLLAADARMSQTRSMLSFPFGGGAGGYTKRVQSLSGGDDGGVITDVKNKHWKGKINVQGAGGGTGDVKKDLSSYLDKNGKFKLNVGDKIVDEMWNSAWSEVTKS</sequence>
<evidence type="ECO:0000313" key="1">
    <source>
        <dbReference type="EMBL" id="GME78335.1"/>
    </source>
</evidence>
<organism evidence="1 2">
    <name type="scientific">Ambrosiozyma monospora</name>
    <name type="common">Yeast</name>
    <name type="synonym">Endomycopsis monosporus</name>
    <dbReference type="NCBI Taxonomy" id="43982"/>
    <lineage>
        <taxon>Eukaryota</taxon>
        <taxon>Fungi</taxon>
        <taxon>Dikarya</taxon>
        <taxon>Ascomycota</taxon>
        <taxon>Saccharomycotina</taxon>
        <taxon>Pichiomycetes</taxon>
        <taxon>Pichiales</taxon>
        <taxon>Pichiaceae</taxon>
        <taxon>Ambrosiozyma</taxon>
    </lineage>
</organism>